<dbReference type="PANTHER" id="PTHR24305:SF232">
    <property type="entry name" value="P450, PUTATIVE (EUROFUNG)-RELATED"/>
    <property type="match status" value="1"/>
</dbReference>
<proteinExistence type="inferred from homology"/>
<reference evidence="5 6" key="1">
    <citation type="journal article" date="2023" name="G3 (Bethesda)">
        <title>A chromosome-level genome assembly of Zasmidium syzygii isolated from banana leaves.</title>
        <authorList>
            <person name="van Westerhoven A.C."/>
            <person name="Mehrabi R."/>
            <person name="Talebi R."/>
            <person name="Steentjes M.B.F."/>
            <person name="Corcolon B."/>
            <person name="Chong P.A."/>
            <person name="Kema G.H.J."/>
            <person name="Seidl M.F."/>
        </authorList>
    </citation>
    <scope>NUCLEOTIDE SEQUENCE [LARGE SCALE GENOMIC DNA]</scope>
    <source>
        <strain evidence="5 6">P124</strain>
    </source>
</reference>
<dbReference type="InterPro" id="IPR050121">
    <property type="entry name" value="Cytochrome_P450_monoxygenase"/>
</dbReference>
<gene>
    <name evidence="5" type="ORF">PRZ48_009093</name>
</gene>
<dbReference type="SUPFAM" id="SSF48264">
    <property type="entry name" value="Cytochrome P450"/>
    <property type="match status" value="1"/>
</dbReference>
<evidence type="ECO:0000313" key="5">
    <source>
        <dbReference type="EMBL" id="KAK4500901.1"/>
    </source>
</evidence>
<dbReference type="EMBL" id="JAXOVC010000006">
    <property type="protein sequence ID" value="KAK4500901.1"/>
    <property type="molecule type" value="Genomic_DNA"/>
</dbReference>
<keyword evidence="6" id="KW-1185">Reference proteome</keyword>
<name>A0ABR0EI33_ZASCE</name>
<dbReference type="PANTHER" id="PTHR24305">
    <property type="entry name" value="CYTOCHROME P450"/>
    <property type="match status" value="1"/>
</dbReference>
<organism evidence="5 6">
    <name type="scientific">Zasmidium cellare</name>
    <name type="common">Wine cellar mold</name>
    <name type="synonym">Racodium cellare</name>
    <dbReference type="NCBI Taxonomy" id="395010"/>
    <lineage>
        <taxon>Eukaryota</taxon>
        <taxon>Fungi</taxon>
        <taxon>Dikarya</taxon>
        <taxon>Ascomycota</taxon>
        <taxon>Pezizomycotina</taxon>
        <taxon>Dothideomycetes</taxon>
        <taxon>Dothideomycetidae</taxon>
        <taxon>Mycosphaerellales</taxon>
        <taxon>Mycosphaerellaceae</taxon>
        <taxon>Zasmidium</taxon>
    </lineage>
</organism>
<comment type="cofactor">
    <cofactor evidence="1">
        <name>heme</name>
        <dbReference type="ChEBI" id="CHEBI:30413"/>
    </cofactor>
</comment>
<evidence type="ECO:0000256" key="1">
    <source>
        <dbReference type="ARBA" id="ARBA00001971"/>
    </source>
</evidence>
<accession>A0ABR0EI33</accession>
<dbReference type="InterPro" id="IPR036396">
    <property type="entry name" value="Cyt_P450_sf"/>
</dbReference>
<dbReference type="Proteomes" id="UP001305779">
    <property type="component" value="Unassembled WGS sequence"/>
</dbReference>
<evidence type="ECO:0000256" key="2">
    <source>
        <dbReference type="ARBA" id="ARBA00010617"/>
    </source>
</evidence>
<keyword evidence="4" id="KW-0408">Iron</keyword>
<evidence type="ECO:0000313" key="6">
    <source>
        <dbReference type="Proteomes" id="UP001305779"/>
    </source>
</evidence>
<sequence>MFIGPGYKAPPIRTDMKSKYHNVDTSDLDKFRPERWLKETAEGTLEFDSSAAPTLQFGAGFRGCFGRKFAYLELRMFIVLLVLSFEFLPPAPELRTHEAFDKLGHCPKNCYVRLRSLRKDA</sequence>
<keyword evidence="3" id="KW-0479">Metal-binding</keyword>
<evidence type="ECO:0000256" key="3">
    <source>
        <dbReference type="ARBA" id="ARBA00022723"/>
    </source>
</evidence>
<comment type="caution">
    <text evidence="5">The sequence shown here is derived from an EMBL/GenBank/DDBJ whole genome shotgun (WGS) entry which is preliminary data.</text>
</comment>
<protein>
    <recommendedName>
        <fullName evidence="7">Cytochrome P450</fullName>
    </recommendedName>
</protein>
<dbReference type="Gene3D" id="1.10.630.10">
    <property type="entry name" value="Cytochrome P450"/>
    <property type="match status" value="1"/>
</dbReference>
<evidence type="ECO:0008006" key="7">
    <source>
        <dbReference type="Google" id="ProtNLM"/>
    </source>
</evidence>
<comment type="similarity">
    <text evidence="2">Belongs to the cytochrome P450 family.</text>
</comment>
<evidence type="ECO:0000256" key="4">
    <source>
        <dbReference type="ARBA" id="ARBA00023004"/>
    </source>
</evidence>
<dbReference type="Pfam" id="PF00067">
    <property type="entry name" value="p450"/>
    <property type="match status" value="1"/>
</dbReference>
<dbReference type="InterPro" id="IPR001128">
    <property type="entry name" value="Cyt_P450"/>
</dbReference>